<keyword evidence="3" id="KW-0963">Cytoplasm</keyword>
<evidence type="ECO:0000256" key="2">
    <source>
        <dbReference type="ARBA" id="ARBA00009758"/>
    </source>
</evidence>
<evidence type="ECO:0000313" key="6">
    <source>
        <dbReference type="Proteomes" id="UP001497522"/>
    </source>
</evidence>
<protein>
    <recommendedName>
        <fullName evidence="7">Rho GDP-dissociation inhibitor 1</fullName>
    </recommendedName>
</protein>
<comment type="subcellular location">
    <subcellularLocation>
        <location evidence="1">Cytoplasm</location>
    </subcellularLocation>
</comment>
<dbReference type="Pfam" id="PF02115">
    <property type="entry name" value="Rho_GDI"/>
    <property type="match status" value="1"/>
</dbReference>
<reference evidence="5" key="1">
    <citation type="submission" date="2024-03" db="EMBL/GenBank/DDBJ databases">
        <authorList>
            <consortium name="ELIXIR-Norway"/>
            <consortium name="Elixir Norway"/>
        </authorList>
    </citation>
    <scope>NUCLEOTIDE SEQUENCE</scope>
</reference>
<dbReference type="EMBL" id="OZ023707">
    <property type="protein sequence ID" value="CAK9877754.1"/>
    <property type="molecule type" value="Genomic_DNA"/>
</dbReference>
<organism evidence="5 6">
    <name type="scientific">Sphagnum jensenii</name>
    <dbReference type="NCBI Taxonomy" id="128206"/>
    <lineage>
        <taxon>Eukaryota</taxon>
        <taxon>Viridiplantae</taxon>
        <taxon>Streptophyta</taxon>
        <taxon>Embryophyta</taxon>
        <taxon>Bryophyta</taxon>
        <taxon>Sphagnophytina</taxon>
        <taxon>Sphagnopsida</taxon>
        <taxon>Sphagnales</taxon>
        <taxon>Sphagnaceae</taxon>
        <taxon>Sphagnum</taxon>
    </lineage>
</organism>
<evidence type="ECO:0000313" key="5">
    <source>
        <dbReference type="EMBL" id="CAK9877754.1"/>
    </source>
</evidence>
<dbReference type="InterPro" id="IPR014756">
    <property type="entry name" value="Ig_E-set"/>
</dbReference>
<comment type="similarity">
    <text evidence="2">Belongs to the Rho GDI family.</text>
</comment>
<dbReference type="InterPro" id="IPR024792">
    <property type="entry name" value="RhoGDI_dom_sf"/>
</dbReference>
<dbReference type="Gene3D" id="2.70.50.30">
    <property type="entry name" value="Coagulation Factor XIII, subunit A, domain 1"/>
    <property type="match status" value="1"/>
</dbReference>
<evidence type="ECO:0000256" key="3">
    <source>
        <dbReference type="ARBA" id="ARBA00022490"/>
    </source>
</evidence>
<dbReference type="Proteomes" id="UP001497522">
    <property type="component" value="Chromosome 6"/>
</dbReference>
<accession>A0ABP1BQ02</accession>
<evidence type="ECO:0000256" key="4">
    <source>
        <dbReference type="SAM" id="MobiDB-lite"/>
    </source>
</evidence>
<evidence type="ECO:0000256" key="1">
    <source>
        <dbReference type="ARBA" id="ARBA00004496"/>
    </source>
</evidence>
<proteinExistence type="inferred from homology"/>
<dbReference type="PANTHER" id="PTHR10980:SF3">
    <property type="entry name" value="LD16419P"/>
    <property type="match status" value="1"/>
</dbReference>
<dbReference type="InterPro" id="IPR000406">
    <property type="entry name" value="Rho_GDI"/>
</dbReference>
<feature type="region of interest" description="Disordered" evidence="4">
    <location>
        <begin position="1"/>
        <end position="23"/>
    </location>
</feature>
<gene>
    <name evidence="5" type="ORF">CSSPJE1EN2_LOCUS19579</name>
</gene>
<evidence type="ECO:0008006" key="7">
    <source>
        <dbReference type="Google" id="ProtNLM"/>
    </source>
</evidence>
<name>A0ABP1BQ02_9BRYO</name>
<keyword evidence="6" id="KW-1185">Reference proteome</keyword>
<dbReference type="PANTHER" id="PTHR10980">
    <property type="entry name" value="RHO GDP-DISSOCIATION INHIBITOR"/>
    <property type="match status" value="1"/>
</dbReference>
<dbReference type="SUPFAM" id="SSF81296">
    <property type="entry name" value="E set domains"/>
    <property type="match status" value="1"/>
</dbReference>
<sequence>MMSKTVSSWFARAGSSKSLPKESTLVKFSTVHPAIEDAKEHGRLGGNTNNSQGVRNEEIDQLKASQKLLPEAAVPAATDVLLSTFEYSDAEEDQEEEEAANEEFLQLRLQKLGPQVPLKEQLEKDKEDESLRRWKEQLLGGAAAASLEEAAAGGLDGCLNPEVKVLRLGIRAKGREELDLLQQLPLSTTANAPPQSTAGGGHMTSSFCLKEGCQYQLKFVFTVRNNIVSGLTCINTVWKAGFSVDQTRSMLGTFAPQQEPYVHLLPEQVTPCGLLARGCYTARKRFVDDDGTVYLDVNYSFEIRKDW</sequence>